<keyword evidence="4 6" id="KW-1133">Transmembrane helix</keyword>
<comment type="subunit">
    <text evidence="6">HflC and HflK may interact to form a multimeric complex.</text>
</comment>
<dbReference type="InterPro" id="IPR001107">
    <property type="entry name" value="Band_7"/>
</dbReference>
<organism evidence="9 10">
    <name type="scientific">Candidatus Comchoanobacter bicostacola</name>
    <dbReference type="NCBI Taxonomy" id="2919598"/>
    <lineage>
        <taxon>Bacteria</taxon>
        <taxon>Pseudomonadati</taxon>
        <taxon>Pseudomonadota</taxon>
        <taxon>Gammaproteobacteria</taxon>
        <taxon>Candidatus Comchoanobacterales</taxon>
        <taxon>Candidatus Comchoanobacteraceae</taxon>
        <taxon>Candidatus Comchoanobacter</taxon>
    </lineage>
</organism>
<dbReference type="InterPro" id="IPR050710">
    <property type="entry name" value="Band7/mec-2_domain"/>
</dbReference>
<dbReference type="PANTHER" id="PTHR43327">
    <property type="entry name" value="STOMATIN-LIKE PROTEIN 2, MITOCHONDRIAL"/>
    <property type="match status" value="1"/>
</dbReference>
<evidence type="ECO:0000256" key="5">
    <source>
        <dbReference type="ARBA" id="ARBA00023136"/>
    </source>
</evidence>
<dbReference type="GO" id="GO:0008233">
    <property type="term" value="F:peptidase activity"/>
    <property type="evidence" value="ECO:0007669"/>
    <property type="project" value="UniProtKB-KW"/>
</dbReference>
<gene>
    <name evidence="9" type="primary">hflK</name>
    <name evidence="9" type="ORF">MMH89_02115</name>
</gene>
<comment type="subcellular location">
    <subcellularLocation>
        <location evidence="1">Membrane</location>
        <topology evidence="1">Single-pass membrane protein</topology>
    </subcellularLocation>
</comment>
<sequence length="337" mass="37910">MPFRTLRMSEKDPWDRSRHDEPPGLDEVFNSIFGSGGSDKGPAAAISSLIMGLIIVTSLLFLVSGFFIVAPAEHGVVLRFGQLYRTAMPGPNWSIPIVDKRYIVDVFKVNEYTYTAEMLTKDEIYAEVSVSVYHRIGNPENYLFASVDPLNALTQATASALRQVVGNSNLNALLSKDRVEIREEISSQLKQILDSYKIGIEITDVKLQNARPPSAVKPAYDDVIQAREDQHRYTMQAEGYSNKVIGLAEGEKRRIINEADAQYERIILESKAKVATFDALVSQYKRNPDIMKNRMYLDTMEHIFSQVAKVFVPNEGMLNVLPLSDIISKESQAREKE</sequence>
<dbReference type="InterPro" id="IPR036013">
    <property type="entry name" value="Band_7/SPFH_dom_sf"/>
</dbReference>
<keyword evidence="5 6" id="KW-0472">Membrane</keyword>
<name>A0ABY5DKC5_9GAMM</name>
<evidence type="ECO:0000256" key="3">
    <source>
        <dbReference type="ARBA" id="ARBA00022692"/>
    </source>
</evidence>
<keyword evidence="9" id="KW-0645">Protease</keyword>
<dbReference type="Gene3D" id="3.30.479.30">
    <property type="entry name" value="Band 7 domain"/>
    <property type="match status" value="1"/>
</dbReference>
<comment type="similarity">
    <text evidence="2 6">Belongs to the band 7/mec-2 family. HflK subfamily.</text>
</comment>
<dbReference type="CDD" id="cd03404">
    <property type="entry name" value="SPFH_HflK"/>
    <property type="match status" value="1"/>
</dbReference>
<feature type="compositionally biased region" description="Basic and acidic residues" evidence="7">
    <location>
        <begin position="7"/>
        <end position="22"/>
    </location>
</feature>
<evidence type="ECO:0000259" key="8">
    <source>
        <dbReference type="SMART" id="SM00244"/>
    </source>
</evidence>
<feature type="transmembrane region" description="Helical" evidence="6">
    <location>
        <begin position="43"/>
        <end position="70"/>
    </location>
</feature>
<dbReference type="EMBL" id="CP092900">
    <property type="protein sequence ID" value="UTC24943.1"/>
    <property type="molecule type" value="Genomic_DNA"/>
</dbReference>
<feature type="region of interest" description="Disordered" evidence="7">
    <location>
        <begin position="1"/>
        <end position="23"/>
    </location>
</feature>
<evidence type="ECO:0000313" key="10">
    <source>
        <dbReference type="Proteomes" id="UP001055955"/>
    </source>
</evidence>
<comment type="function">
    <text evidence="6">HflC and HflK could encode or regulate a protease.</text>
</comment>
<feature type="domain" description="Band 7" evidence="8">
    <location>
        <begin position="64"/>
        <end position="224"/>
    </location>
</feature>
<dbReference type="Pfam" id="PF01145">
    <property type="entry name" value="Band_7"/>
    <property type="match status" value="1"/>
</dbReference>
<evidence type="ECO:0000256" key="7">
    <source>
        <dbReference type="SAM" id="MobiDB-lite"/>
    </source>
</evidence>
<dbReference type="InterPro" id="IPR001972">
    <property type="entry name" value="Stomatin_HflK_fam"/>
</dbReference>
<evidence type="ECO:0000256" key="1">
    <source>
        <dbReference type="ARBA" id="ARBA00004167"/>
    </source>
</evidence>
<dbReference type="InterPro" id="IPR010201">
    <property type="entry name" value="HflK"/>
</dbReference>
<dbReference type="PANTHER" id="PTHR43327:SF2">
    <property type="entry name" value="MODULATOR OF FTSH PROTEASE HFLK"/>
    <property type="match status" value="1"/>
</dbReference>
<reference evidence="9 10" key="1">
    <citation type="journal article" date="2022" name="Nat. Microbiol.">
        <title>The microbiome of a bacterivorous marine choanoflagellate contains a resource-demanding obligate bacterial associate.</title>
        <authorList>
            <person name="Needham D.M."/>
            <person name="Poirier C."/>
            <person name="Bachy C."/>
            <person name="George E.E."/>
            <person name="Wilken S."/>
            <person name="Yung C.C.M."/>
            <person name="Limardo A.J."/>
            <person name="Morando M."/>
            <person name="Sudek L."/>
            <person name="Malmstrom R.R."/>
            <person name="Keeling P.J."/>
            <person name="Santoro A.E."/>
            <person name="Worden A.Z."/>
        </authorList>
    </citation>
    <scope>NUCLEOTIDE SEQUENCE [LARGE SCALE GENOMIC DNA]</scope>
    <source>
        <strain evidence="9 10">Comchoano-1</strain>
    </source>
</reference>
<dbReference type="NCBIfam" id="TIGR01933">
    <property type="entry name" value="hflK"/>
    <property type="match status" value="1"/>
</dbReference>
<dbReference type="Proteomes" id="UP001055955">
    <property type="component" value="Chromosome"/>
</dbReference>
<evidence type="ECO:0000256" key="6">
    <source>
        <dbReference type="RuleBase" id="RU364113"/>
    </source>
</evidence>
<dbReference type="RefSeq" id="WP_258568732.1">
    <property type="nucleotide sequence ID" value="NZ_CP092900.1"/>
</dbReference>
<protein>
    <recommendedName>
        <fullName evidence="6">Protein HflK</fullName>
    </recommendedName>
</protein>
<dbReference type="SMART" id="SM00244">
    <property type="entry name" value="PHB"/>
    <property type="match status" value="1"/>
</dbReference>
<dbReference type="GO" id="GO:0006508">
    <property type="term" value="P:proteolysis"/>
    <property type="evidence" value="ECO:0007669"/>
    <property type="project" value="UniProtKB-KW"/>
</dbReference>
<proteinExistence type="inferred from homology"/>
<accession>A0ABY5DKC5</accession>
<evidence type="ECO:0000256" key="4">
    <source>
        <dbReference type="ARBA" id="ARBA00022989"/>
    </source>
</evidence>
<keyword evidence="3 6" id="KW-0812">Transmembrane</keyword>
<keyword evidence="10" id="KW-1185">Reference proteome</keyword>
<dbReference type="SUPFAM" id="SSF117892">
    <property type="entry name" value="Band 7/SPFH domain"/>
    <property type="match status" value="1"/>
</dbReference>
<dbReference type="PRINTS" id="PR00721">
    <property type="entry name" value="STOMATIN"/>
</dbReference>
<keyword evidence="9" id="KW-0378">Hydrolase</keyword>
<evidence type="ECO:0000256" key="2">
    <source>
        <dbReference type="ARBA" id="ARBA00006971"/>
    </source>
</evidence>
<evidence type="ECO:0000313" key="9">
    <source>
        <dbReference type="EMBL" id="UTC24943.1"/>
    </source>
</evidence>